<dbReference type="PANTHER" id="PTHR33107">
    <property type="entry name" value="KUNITZ TRYPSIN INHIBITOR 2"/>
    <property type="match status" value="1"/>
</dbReference>
<keyword evidence="3" id="KW-0926">Vacuole</keyword>
<protein>
    <recommendedName>
        <fullName evidence="9">Kunitz-type tuber invertase inhibitor</fullName>
    </recommendedName>
</protein>
<evidence type="ECO:0000256" key="3">
    <source>
        <dbReference type="ARBA" id="ARBA00022554"/>
    </source>
</evidence>
<reference evidence="7 8" key="1">
    <citation type="submission" date="2024-05" db="EMBL/GenBank/DDBJ databases">
        <title>De novo assembly of an allotetraploid wild potato.</title>
        <authorList>
            <person name="Hosaka A.J."/>
        </authorList>
    </citation>
    <scope>NUCLEOTIDE SEQUENCE [LARGE SCALE GENOMIC DNA]</scope>
    <source>
        <tissue evidence="7">Young leaves</tissue>
    </source>
</reference>
<dbReference type="InterPro" id="IPR002160">
    <property type="entry name" value="Prot_inh_Kunz-lg"/>
</dbReference>
<dbReference type="EMBL" id="JBJKTR010000015">
    <property type="protein sequence ID" value="KAL3342631.1"/>
    <property type="molecule type" value="Genomic_DNA"/>
</dbReference>
<comment type="similarity">
    <text evidence="2">Belongs to the protease inhibitor I3 (leguminous Kunitz-type inhibitor) family.</text>
</comment>
<evidence type="ECO:0000256" key="6">
    <source>
        <dbReference type="ARBA" id="ARBA00023157"/>
    </source>
</evidence>
<organism evidence="7 8">
    <name type="scientific">Solanum stoloniferum</name>
    <dbReference type="NCBI Taxonomy" id="62892"/>
    <lineage>
        <taxon>Eukaryota</taxon>
        <taxon>Viridiplantae</taxon>
        <taxon>Streptophyta</taxon>
        <taxon>Embryophyta</taxon>
        <taxon>Tracheophyta</taxon>
        <taxon>Spermatophyta</taxon>
        <taxon>Magnoliopsida</taxon>
        <taxon>eudicotyledons</taxon>
        <taxon>Gunneridae</taxon>
        <taxon>Pentapetalae</taxon>
        <taxon>asterids</taxon>
        <taxon>lamiids</taxon>
        <taxon>Solanales</taxon>
        <taxon>Solanaceae</taxon>
        <taxon>Solanoideae</taxon>
        <taxon>Solaneae</taxon>
        <taxon>Solanum</taxon>
    </lineage>
</organism>
<dbReference type="Pfam" id="PF00197">
    <property type="entry name" value="Kunitz_legume"/>
    <property type="match status" value="1"/>
</dbReference>
<dbReference type="PANTHER" id="PTHR33107:SF44">
    <property type="entry name" value="CYSTEINE PROTEASE INHIBITOR 1"/>
    <property type="match status" value="1"/>
</dbReference>
<gene>
    <name evidence="7" type="ORF">AABB24_026583</name>
</gene>
<keyword evidence="6" id="KW-1015">Disulfide bond</keyword>
<keyword evidence="8" id="KW-1185">Reference proteome</keyword>
<dbReference type="GO" id="GO:0005773">
    <property type="term" value="C:vacuole"/>
    <property type="evidence" value="ECO:0007669"/>
    <property type="project" value="UniProtKB-SubCell"/>
</dbReference>
<evidence type="ECO:0000256" key="1">
    <source>
        <dbReference type="ARBA" id="ARBA00004116"/>
    </source>
</evidence>
<evidence type="ECO:0000256" key="5">
    <source>
        <dbReference type="ARBA" id="ARBA00022704"/>
    </source>
</evidence>
<evidence type="ECO:0000256" key="2">
    <source>
        <dbReference type="ARBA" id="ARBA00005440"/>
    </source>
</evidence>
<feature type="non-terminal residue" evidence="7">
    <location>
        <position position="1"/>
    </location>
</feature>
<proteinExistence type="inferred from homology"/>
<comment type="caution">
    <text evidence="7">The sequence shown here is derived from an EMBL/GenBank/DDBJ whole genome shotgun (WGS) entry which is preliminary data.</text>
</comment>
<keyword evidence="5" id="KW-0789">Thiol protease inhibitor</keyword>
<name>A0ABD2SFK2_9SOLN</name>
<dbReference type="Proteomes" id="UP001627284">
    <property type="component" value="Unassembled WGS sequence"/>
</dbReference>
<dbReference type="GO" id="GO:0004869">
    <property type="term" value="F:cysteine-type endopeptidase inhibitor activity"/>
    <property type="evidence" value="ECO:0007669"/>
    <property type="project" value="UniProtKB-KW"/>
</dbReference>
<dbReference type="SUPFAM" id="SSF50386">
    <property type="entry name" value="STI-like"/>
    <property type="match status" value="1"/>
</dbReference>
<evidence type="ECO:0008006" key="9">
    <source>
        <dbReference type="Google" id="ProtNLM"/>
    </source>
</evidence>
<accession>A0ABD2SFK2</accession>
<dbReference type="AlphaFoldDB" id="A0ABD2SFK2"/>
<evidence type="ECO:0000313" key="8">
    <source>
        <dbReference type="Proteomes" id="UP001627284"/>
    </source>
</evidence>
<comment type="subcellular location">
    <subcellularLocation>
        <location evidence="1">Vacuole</location>
    </subcellularLocation>
</comment>
<dbReference type="PROSITE" id="PS00283">
    <property type="entry name" value="SOYBEAN_KUNITZ"/>
    <property type="match status" value="1"/>
</dbReference>
<evidence type="ECO:0000256" key="4">
    <source>
        <dbReference type="ARBA" id="ARBA00022690"/>
    </source>
</evidence>
<keyword evidence="4" id="KW-0646">Protease inhibitor</keyword>
<dbReference type="InterPro" id="IPR011065">
    <property type="entry name" value="Kunitz_inhibitor_STI-like_sf"/>
</dbReference>
<evidence type="ECO:0000313" key="7">
    <source>
        <dbReference type="EMBL" id="KAL3342631.1"/>
    </source>
</evidence>
<dbReference type="SMART" id="SM00452">
    <property type="entry name" value="STI"/>
    <property type="match status" value="1"/>
</dbReference>
<sequence length="230" mass="25729">THSKQNTQTKMKSISYILSFLFLSSTLSLVAFARSFTSENPIFLPTTSYDDDNIVLPEVYDQNGDPLRIGERYIIKNPLPGGGSVYWHKIGNVECPNAVLQHVSVPGFLGEGTPVMFVRKSDYGDVVRVMTVVHIKFFVETTRFCAKEAVWKVNDEGLVVTGGNVGNENDIFKIMQTDSVIPGRKNVYKLLHCPSHLGCKNIGGNFKNGYPHLTTVDYDKDFIPFVFIKV</sequence>
<dbReference type="Gene3D" id="2.80.10.50">
    <property type="match status" value="1"/>
</dbReference>